<sequence>MKPSPLLTRHKTFTFITLITKNTSQPPSPSSSLPPARPFPGSPHHFIIFPTPPSPPPVTTSDHLVCSQPPSTLRSPPQRRGTGVTVCLLRPRQRSTNVQSTLSSPDSPKPSVLAKRTLPQASAAHEADHGSPSTA</sequence>
<proteinExistence type="predicted"/>
<feature type="compositionally biased region" description="Polar residues" evidence="1">
    <location>
        <begin position="94"/>
        <end position="106"/>
    </location>
</feature>
<name>A0A5B7JLF1_PORTR</name>
<dbReference type="EMBL" id="VSRR010108298">
    <property type="protein sequence ID" value="MPC97022.1"/>
    <property type="molecule type" value="Genomic_DNA"/>
</dbReference>
<evidence type="ECO:0000256" key="1">
    <source>
        <dbReference type="SAM" id="MobiDB-lite"/>
    </source>
</evidence>
<feature type="region of interest" description="Disordered" evidence="1">
    <location>
        <begin position="20"/>
        <end position="135"/>
    </location>
</feature>
<organism evidence="2 3">
    <name type="scientific">Portunus trituberculatus</name>
    <name type="common">Swimming crab</name>
    <name type="synonym">Neptunus trituberculatus</name>
    <dbReference type="NCBI Taxonomy" id="210409"/>
    <lineage>
        <taxon>Eukaryota</taxon>
        <taxon>Metazoa</taxon>
        <taxon>Ecdysozoa</taxon>
        <taxon>Arthropoda</taxon>
        <taxon>Crustacea</taxon>
        <taxon>Multicrustacea</taxon>
        <taxon>Malacostraca</taxon>
        <taxon>Eumalacostraca</taxon>
        <taxon>Eucarida</taxon>
        <taxon>Decapoda</taxon>
        <taxon>Pleocyemata</taxon>
        <taxon>Brachyura</taxon>
        <taxon>Eubrachyura</taxon>
        <taxon>Portunoidea</taxon>
        <taxon>Portunidae</taxon>
        <taxon>Portuninae</taxon>
        <taxon>Portunus</taxon>
    </lineage>
</organism>
<evidence type="ECO:0000313" key="3">
    <source>
        <dbReference type="Proteomes" id="UP000324222"/>
    </source>
</evidence>
<evidence type="ECO:0000313" key="2">
    <source>
        <dbReference type="EMBL" id="MPC97022.1"/>
    </source>
</evidence>
<dbReference type="AlphaFoldDB" id="A0A5B7JLF1"/>
<protein>
    <submittedName>
        <fullName evidence="2">Uncharacterized protein</fullName>
    </submittedName>
</protein>
<dbReference type="Proteomes" id="UP000324222">
    <property type="component" value="Unassembled WGS sequence"/>
</dbReference>
<accession>A0A5B7JLF1</accession>
<comment type="caution">
    <text evidence="2">The sequence shown here is derived from an EMBL/GenBank/DDBJ whole genome shotgun (WGS) entry which is preliminary data.</text>
</comment>
<reference evidence="2 3" key="1">
    <citation type="submission" date="2019-05" db="EMBL/GenBank/DDBJ databases">
        <title>Another draft genome of Portunus trituberculatus and its Hox gene families provides insights of decapod evolution.</title>
        <authorList>
            <person name="Jeong J.-H."/>
            <person name="Song I."/>
            <person name="Kim S."/>
            <person name="Choi T."/>
            <person name="Kim D."/>
            <person name="Ryu S."/>
            <person name="Kim W."/>
        </authorList>
    </citation>
    <scope>NUCLEOTIDE SEQUENCE [LARGE SCALE GENOMIC DNA]</scope>
    <source>
        <tissue evidence="2">Muscle</tissue>
    </source>
</reference>
<keyword evidence="3" id="KW-1185">Reference proteome</keyword>
<gene>
    <name evidence="2" type="ORF">E2C01_092310</name>
</gene>